<evidence type="ECO:0000259" key="4">
    <source>
        <dbReference type="SMART" id="SM00479"/>
    </source>
</evidence>
<evidence type="ECO:0000256" key="3">
    <source>
        <dbReference type="ARBA" id="ARBA00022839"/>
    </source>
</evidence>
<feature type="domain" description="Exonuclease" evidence="4">
    <location>
        <begin position="135"/>
        <end position="353"/>
    </location>
</feature>
<protein>
    <recommendedName>
        <fullName evidence="4">Exonuclease domain-containing protein</fullName>
    </recommendedName>
</protein>
<dbReference type="Proteomes" id="UP000807469">
    <property type="component" value="Unassembled WGS sequence"/>
</dbReference>
<dbReference type="PANTHER" id="PTHR23044">
    <property type="entry name" value="3'-5' EXONUCLEASE ERI1-RELATED"/>
    <property type="match status" value="1"/>
</dbReference>
<dbReference type="SUPFAM" id="SSF53098">
    <property type="entry name" value="Ribonuclease H-like"/>
    <property type="match status" value="1"/>
</dbReference>
<dbReference type="InterPro" id="IPR013520">
    <property type="entry name" value="Ribonucl_H"/>
</dbReference>
<dbReference type="Gene3D" id="3.30.420.10">
    <property type="entry name" value="Ribonuclease H-like superfamily/Ribonuclease H"/>
    <property type="match status" value="1"/>
</dbReference>
<keyword evidence="6" id="KW-1185">Reference proteome</keyword>
<dbReference type="GO" id="GO:0000175">
    <property type="term" value="F:3'-5'-RNA exonuclease activity"/>
    <property type="evidence" value="ECO:0007669"/>
    <property type="project" value="InterPro"/>
</dbReference>
<keyword evidence="2" id="KW-0378">Hydrolase</keyword>
<accession>A0A9P6D591</accession>
<keyword evidence="3" id="KW-0269">Exonuclease</keyword>
<dbReference type="InterPro" id="IPR047201">
    <property type="entry name" value="ERI-1_3'hExo-like"/>
</dbReference>
<keyword evidence="1" id="KW-0540">Nuclease</keyword>
<evidence type="ECO:0000256" key="1">
    <source>
        <dbReference type="ARBA" id="ARBA00022722"/>
    </source>
</evidence>
<name>A0A9P6D591_9AGAR</name>
<dbReference type="AlphaFoldDB" id="A0A9P6D591"/>
<dbReference type="SMART" id="SM00479">
    <property type="entry name" value="EXOIII"/>
    <property type="match status" value="1"/>
</dbReference>
<evidence type="ECO:0000256" key="2">
    <source>
        <dbReference type="ARBA" id="ARBA00022801"/>
    </source>
</evidence>
<dbReference type="EMBL" id="MU155150">
    <property type="protein sequence ID" value="KAF9483805.1"/>
    <property type="molecule type" value="Genomic_DNA"/>
</dbReference>
<dbReference type="Pfam" id="PF00929">
    <property type="entry name" value="RNase_T"/>
    <property type="match status" value="1"/>
</dbReference>
<proteinExistence type="predicted"/>
<evidence type="ECO:0000313" key="5">
    <source>
        <dbReference type="EMBL" id="KAF9483805.1"/>
    </source>
</evidence>
<dbReference type="GO" id="GO:0003676">
    <property type="term" value="F:nucleic acid binding"/>
    <property type="evidence" value="ECO:0007669"/>
    <property type="project" value="InterPro"/>
</dbReference>
<organism evidence="5 6">
    <name type="scientific">Pholiota conissans</name>
    <dbReference type="NCBI Taxonomy" id="109636"/>
    <lineage>
        <taxon>Eukaryota</taxon>
        <taxon>Fungi</taxon>
        <taxon>Dikarya</taxon>
        <taxon>Basidiomycota</taxon>
        <taxon>Agaricomycotina</taxon>
        <taxon>Agaricomycetes</taxon>
        <taxon>Agaricomycetidae</taxon>
        <taxon>Agaricales</taxon>
        <taxon>Agaricineae</taxon>
        <taxon>Strophariaceae</taxon>
        <taxon>Pholiota</taxon>
    </lineage>
</organism>
<evidence type="ECO:0000313" key="6">
    <source>
        <dbReference type="Proteomes" id="UP000807469"/>
    </source>
</evidence>
<dbReference type="InterPro" id="IPR036397">
    <property type="entry name" value="RNaseH_sf"/>
</dbReference>
<gene>
    <name evidence="5" type="ORF">BDN70DRAFT_873427</name>
</gene>
<dbReference type="PANTHER" id="PTHR23044:SF61">
    <property type="entry name" value="3'-5' EXORIBONUCLEASE 1-RELATED"/>
    <property type="match status" value="1"/>
</dbReference>
<dbReference type="CDD" id="cd06133">
    <property type="entry name" value="ERI-1_3'hExo_like"/>
    <property type="match status" value="1"/>
</dbReference>
<dbReference type="InterPro" id="IPR012337">
    <property type="entry name" value="RNaseH-like_sf"/>
</dbReference>
<dbReference type="OrthoDB" id="448399at2759"/>
<comment type="caution">
    <text evidence="5">The sequence shown here is derived from an EMBL/GenBank/DDBJ whole genome shotgun (WGS) entry which is preliminary data.</text>
</comment>
<dbReference type="InterPro" id="IPR051274">
    <property type="entry name" value="3-5_Exoribonuclease"/>
</dbReference>
<reference evidence="5" key="1">
    <citation type="submission" date="2020-11" db="EMBL/GenBank/DDBJ databases">
        <authorList>
            <consortium name="DOE Joint Genome Institute"/>
            <person name="Ahrendt S."/>
            <person name="Riley R."/>
            <person name="Andreopoulos W."/>
            <person name="Labutti K."/>
            <person name="Pangilinan J."/>
            <person name="Ruiz-Duenas F.J."/>
            <person name="Barrasa J.M."/>
            <person name="Sanchez-Garcia M."/>
            <person name="Camarero S."/>
            <person name="Miyauchi S."/>
            <person name="Serrano A."/>
            <person name="Linde D."/>
            <person name="Babiker R."/>
            <person name="Drula E."/>
            <person name="Ayuso-Fernandez I."/>
            <person name="Pacheco R."/>
            <person name="Padilla G."/>
            <person name="Ferreira P."/>
            <person name="Barriuso J."/>
            <person name="Kellner H."/>
            <person name="Castanera R."/>
            <person name="Alfaro M."/>
            <person name="Ramirez L."/>
            <person name="Pisabarro A.G."/>
            <person name="Kuo A."/>
            <person name="Tritt A."/>
            <person name="Lipzen A."/>
            <person name="He G."/>
            <person name="Yan M."/>
            <person name="Ng V."/>
            <person name="Cullen D."/>
            <person name="Martin F."/>
            <person name="Rosso M.-N."/>
            <person name="Henrissat B."/>
            <person name="Hibbett D."/>
            <person name="Martinez A.T."/>
            <person name="Grigoriev I.V."/>
        </authorList>
    </citation>
    <scope>NUCLEOTIDE SEQUENCE</scope>
    <source>
        <strain evidence="5">CIRM-BRFM 674</strain>
    </source>
</reference>
<sequence>MSLVGPRVLAARLTFDVLLATLRTHWLPCTLFMIATCLIRSYRKRVGYQHKGRHFVSQTSPQHSSSFFGPFSALWSPISQVDISSPSEQVLLPRRTTKRNMRYQTSARQFKTKKQIVVTTETPYVIHKTTQPYDAFLVLDLEGTCELGTDFNYPNEIIEFPVRLLQWKDRADDGTASTLKAIDEFRTFVKPTWRPTLSQFCTQLTGITQDQVDSAPRFSEALVKLEAFLVKNGLIDVHTKKRLKRFCWCSDGPWDIRDFFVKQCFISQVEMPEWIRGDILDVRSVVQQWRHSQNGLSVQYPPYIATGIRTPLNISAQLNALDLPAFEGRQHSGIDDTRNIARIVTELARRGVRLMPNTTIYPGRRWRWMGKHGQILQDELP</sequence>